<evidence type="ECO:0000313" key="1">
    <source>
        <dbReference type="EMBL" id="KAL2479358.1"/>
    </source>
</evidence>
<dbReference type="AlphaFoldDB" id="A0ABD1QT21"/>
<protein>
    <submittedName>
        <fullName evidence="1">WRKY transcription factor 70</fullName>
    </submittedName>
</protein>
<comment type="caution">
    <text evidence="1">The sequence shown here is derived from an EMBL/GenBank/DDBJ whole genome shotgun (WGS) entry which is preliminary data.</text>
</comment>
<gene>
    <name evidence="1" type="ORF">Adt_32324</name>
</gene>
<keyword evidence="2" id="KW-1185">Reference proteome</keyword>
<evidence type="ECO:0000313" key="2">
    <source>
        <dbReference type="Proteomes" id="UP001604336"/>
    </source>
</evidence>
<organism evidence="1 2">
    <name type="scientific">Abeliophyllum distichum</name>
    <dbReference type="NCBI Taxonomy" id="126358"/>
    <lineage>
        <taxon>Eukaryota</taxon>
        <taxon>Viridiplantae</taxon>
        <taxon>Streptophyta</taxon>
        <taxon>Embryophyta</taxon>
        <taxon>Tracheophyta</taxon>
        <taxon>Spermatophyta</taxon>
        <taxon>Magnoliopsida</taxon>
        <taxon>eudicotyledons</taxon>
        <taxon>Gunneridae</taxon>
        <taxon>Pentapetalae</taxon>
        <taxon>asterids</taxon>
        <taxon>lamiids</taxon>
        <taxon>Lamiales</taxon>
        <taxon>Oleaceae</taxon>
        <taxon>Forsythieae</taxon>
        <taxon>Abeliophyllum</taxon>
    </lineage>
</organism>
<dbReference type="Proteomes" id="UP001604336">
    <property type="component" value="Unassembled WGS sequence"/>
</dbReference>
<reference evidence="2" key="1">
    <citation type="submission" date="2024-07" db="EMBL/GenBank/DDBJ databases">
        <title>Two chromosome-level genome assemblies of Korean endemic species Abeliophyllum distichum and Forsythia ovata (Oleaceae).</title>
        <authorList>
            <person name="Jang H."/>
        </authorList>
    </citation>
    <scope>NUCLEOTIDE SEQUENCE [LARGE SCALE GENOMIC DNA]</scope>
</reference>
<proteinExistence type="predicted"/>
<sequence>MEFSSGRKRVIDELTRGRELINDVRVMVSRSGGGAFEQPLDEWLLEKILDAYNDCLSIISSTESDEVSQVPAMNCDGFFLKVARLLCRKIGEDATREGRN</sequence>
<dbReference type="EMBL" id="JBFOLK010000010">
    <property type="protein sequence ID" value="KAL2479358.1"/>
    <property type="molecule type" value="Genomic_DNA"/>
</dbReference>
<name>A0ABD1QT21_9LAMI</name>
<accession>A0ABD1QT21</accession>